<dbReference type="PANTHER" id="PTHR43353:SF5">
    <property type="entry name" value="SUCCINATE-SEMIALDEHYDE DEHYDROGENASE, MITOCHONDRIAL"/>
    <property type="match status" value="1"/>
</dbReference>
<protein>
    <recommendedName>
        <fullName evidence="2">Aldehyde dehydrogenase domain-containing protein</fullName>
    </recommendedName>
</protein>
<organism evidence="3">
    <name type="scientific">marine sediment metagenome</name>
    <dbReference type="NCBI Taxonomy" id="412755"/>
    <lineage>
        <taxon>unclassified sequences</taxon>
        <taxon>metagenomes</taxon>
        <taxon>ecological metagenomes</taxon>
    </lineage>
</organism>
<keyword evidence="1" id="KW-0560">Oxidoreductase</keyword>
<dbReference type="InterPro" id="IPR016162">
    <property type="entry name" value="Ald_DH_N"/>
</dbReference>
<dbReference type="AlphaFoldDB" id="A0A0F9I0H0"/>
<dbReference type="Gene3D" id="3.40.309.10">
    <property type="entry name" value="Aldehyde Dehydrogenase, Chain A, domain 2"/>
    <property type="match status" value="1"/>
</dbReference>
<dbReference type="PANTHER" id="PTHR43353">
    <property type="entry name" value="SUCCINATE-SEMIALDEHYDE DEHYDROGENASE, MITOCHONDRIAL"/>
    <property type="match status" value="1"/>
</dbReference>
<evidence type="ECO:0000259" key="2">
    <source>
        <dbReference type="Pfam" id="PF00171"/>
    </source>
</evidence>
<dbReference type="Pfam" id="PF00171">
    <property type="entry name" value="Aldedh"/>
    <property type="match status" value="1"/>
</dbReference>
<dbReference type="InterPro" id="IPR050740">
    <property type="entry name" value="Aldehyde_DH_Superfamily"/>
</dbReference>
<proteinExistence type="predicted"/>
<feature type="non-terminal residue" evidence="3">
    <location>
        <position position="1"/>
    </location>
</feature>
<name>A0A0F9I0H0_9ZZZZ</name>
<dbReference type="EMBL" id="LAZR01013660">
    <property type="protein sequence ID" value="KKM20962.1"/>
    <property type="molecule type" value="Genomic_DNA"/>
</dbReference>
<reference evidence="3" key="1">
    <citation type="journal article" date="2015" name="Nature">
        <title>Complex archaea that bridge the gap between prokaryotes and eukaryotes.</title>
        <authorList>
            <person name="Spang A."/>
            <person name="Saw J.H."/>
            <person name="Jorgensen S.L."/>
            <person name="Zaremba-Niedzwiedzka K."/>
            <person name="Martijn J."/>
            <person name="Lind A.E."/>
            <person name="van Eijk R."/>
            <person name="Schleper C."/>
            <person name="Guy L."/>
            <person name="Ettema T.J."/>
        </authorList>
    </citation>
    <scope>NUCLEOTIDE SEQUENCE</scope>
</reference>
<evidence type="ECO:0000313" key="3">
    <source>
        <dbReference type="EMBL" id="KKM20962.1"/>
    </source>
</evidence>
<dbReference type="InterPro" id="IPR016161">
    <property type="entry name" value="Ald_DH/histidinol_DH"/>
</dbReference>
<dbReference type="InterPro" id="IPR016163">
    <property type="entry name" value="Ald_DH_C"/>
</dbReference>
<dbReference type="FunFam" id="3.40.605.10:FF:000026">
    <property type="entry name" value="Aldehyde dehydrogenase, putative"/>
    <property type="match status" value="1"/>
</dbReference>
<accession>A0A0F9I0H0</accession>
<feature type="domain" description="Aldehyde dehydrogenase" evidence="2">
    <location>
        <begin position="1"/>
        <end position="104"/>
    </location>
</feature>
<dbReference type="GO" id="GO:0016620">
    <property type="term" value="F:oxidoreductase activity, acting on the aldehyde or oxo group of donors, NAD or NADP as acceptor"/>
    <property type="evidence" value="ECO:0007669"/>
    <property type="project" value="InterPro"/>
</dbReference>
<dbReference type="SUPFAM" id="SSF53720">
    <property type="entry name" value="ALDH-like"/>
    <property type="match status" value="1"/>
</dbReference>
<gene>
    <name evidence="3" type="ORF">LCGC14_1640200</name>
</gene>
<sequence length="112" mass="12172">DVTPDMEVMIEEPFCPIMPIIPFRTLDEVLEKANDTEYGLAAYIATHDMATGIKVAEGLEVGIISIGDFAPATVLCPFGGMKQSGLGREGGREGIMEYLESKYVSLTMKEIP</sequence>
<comment type="caution">
    <text evidence="3">The sequence shown here is derived from an EMBL/GenBank/DDBJ whole genome shotgun (WGS) entry which is preliminary data.</text>
</comment>
<dbReference type="Gene3D" id="3.40.605.10">
    <property type="entry name" value="Aldehyde Dehydrogenase, Chain A, domain 1"/>
    <property type="match status" value="1"/>
</dbReference>
<dbReference type="InterPro" id="IPR015590">
    <property type="entry name" value="Aldehyde_DH_dom"/>
</dbReference>
<evidence type="ECO:0000256" key="1">
    <source>
        <dbReference type="ARBA" id="ARBA00023002"/>
    </source>
</evidence>